<feature type="compositionally biased region" description="Basic and acidic residues" evidence="3">
    <location>
        <begin position="94"/>
        <end position="120"/>
    </location>
</feature>
<comment type="caution">
    <text evidence="5">The sequence shown here is derived from an EMBL/GenBank/DDBJ whole genome shotgun (WGS) entry which is preliminary data.</text>
</comment>
<keyword evidence="6" id="KW-1185">Reference proteome</keyword>
<feature type="compositionally biased region" description="Polar residues" evidence="3">
    <location>
        <begin position="222"/>
        <end position="231"/>
    </location>
</feature>
<feature type="compositionally biased region" description="Basic and acidic residues" evidence="3">
    <location>
        <begin position="250"/>
        <end position="267"/>
    </location>
</feature>
<organism evidence="5 6">
    <name type="scientific">Lactuca virosa</name>
    <dbReference type="NCBI Taxonomy" id="75947"/>
    <lineage>
        <taxon>Eukaryota</taxon>
        <taxon>Viridiplantae</taxon>
        <taxon>Streptophyta</taxon>
        <taxon>Embryophyta</taxon>
        <taxon>Tracheophyta</taxon>
        <taxon>Spermatophyta</taxon>
        <taxon>Magnoliopsida</taxon>
        <taxon>eudicotyledons</taxon>
        <taxon>Gunneridae</taxon>
        <taxon>Pentapetalae</taxon>
        <taxon>asterids</taxon>
        <taxon>campanulids</taxon>
        <taxon>Asterales</taxon>
        <taxon>Asteraceae</taxon>
        <taxon>Cichorioideae</taxon>
        <taxon>Cichorieae</taxon>
        <taxon>Lactucinae</taxon>
        <taxon>Lactuca</taxon>
    </lineage>
</organism>
<dbReference type="Pfam" id="PF00076">
    <property type="entry name" value="RRM_1"/>
    <property type="match status" value="3"/>
</dbReference>
<evidence type="ECO:0000313" key="6">
    <source>
        <dbReference type="Proteomes" id="UP001157418"/>
    </source>
</evidence>
<dbReference type="GO" id="GO:0003723">
    <property type="term" value="F:RNA binding"/>
    <property type="evidence" value="ECO:0007669"/>
    <property type="project" value="UniProtKB-UniRule"/>
</dbReference>
<evidence type="ECO:0000256" key="2">
    <source>
        <dbReference type="PROSITE-ProRule" id="PRU00176"/>
    </source>
</evidence>
<keyword evidence="1 2" id="KW-0694">RNA-binding</keyword>
<gene>
    <name evidence="5" type="ORF">LVIROSA_LOCUS7238</name>
</gene>
<protein>
    <recommendedName>
        <fullName evidence="4">RRM domain-containing protein</fullName>
    </recommendedName>
</protein>
<dbReference type="EMBL" id="CAKMRJ010000507">
    <property type="protein sequence ID" value="CAH1419729.1"/>
    <property type="molecule type" value="Genomic_DNA"/>
</dbReference>
<dbReference type="Proteomes" id="UP001157418">
    <property type="component" value="Unassembled WGS sequence"/>
</dbReference>
<evidence type="ECO:0000256" key="3">
    <source>
        <dbReference type="SAM" id="MobiDB-lite"/>
    </source>
</evidence>
<feature type="domain" description="RRM" evidence="4">
    <location>
        <begin position="483"/>
        <end position="564"/>
    </location>
</feature>
<feature type="compositionally biased region" description="Gly residues" evidence="3">
    <location>
        <begin position="646"/>
        <end position="656"/>
    </location>
</feature>
<dbReference type="SMART" id="SM00360">
    <property type="entry name" value="RRM"/>
    <property type="match status" value="3"/>
</dbReference>
<feature type="region of interest" description="Disordered" evidence="3">
    <location>
        <begin position="1"/>
        <end position="267"/>
    </location>
</feature>
<evidence type="ECO:0000313" key="5">
    <source>
        <dbReference type="EMBL" id="CAH1419729.1"/>
    </source>
</evidence>
<feature type="compositionally biased region" description="Gly residues" evidence="3">
    <location>
        <begin position="697"/>
        <end position="708"/>
    </location>
</feature>
<feature type="region of interest" description="Disordered" evidence="3">
    <location>
        <begin position="566"/>
        <end position="708"/>
    </location>
</feature>
<dbReference type="GO" id="GO:0005730">
    <property type="term" value="C:nucleolus"/>
    <property type="evidence" value="ECO:0007669"/>
    <property type="project" value="TreeGrafter"/>
</dbReference>
<dbReference type="Gene3D" id="3.30.70.330">
    <property type="match status" value="3"/>
</dbReference>
<dbReference type="AlphaFoldDB" id="A0AAU9M122"/>
<dbReference type="InterPro" id="IPR035979">
    <property type="entry name" value="RBD_domain_sf"/>
</dbReference>
<feature type="compositionally biased region" description="Basic and acidic residues" evidence="3">
    <location>
        <begin position="42"/>
        <end position="80"/>
    </location>
</feature>
<feature type="domain" description="RRM" evidence="4">
    <location>
        <begin position="385"/>
        <end position="460"/>
    </location>
</feature>
<feature type="compositionally biased region" description="Gly residues" evidence="3">
    <location>
        <begin position="622"/>
        <end position="638"/>
    </location>
</feature>
<accession>A0AAU9M122</accession>
<feature type="compositionally biased region" description="Gly residues" evidence="3">
    <location>
        <begin position="666"/>
        <end position="688"/>
    </location>
</feature>
<evidence type="ECO:0000259" key="4">
    <source>
        <dbReference type="PROSITE" id="PS50102"/>
    </source>
</evidence>
<evidence type="ECO:0000256" key="1">
    <source>
        <dbReference type="ARBA" id="ARBA00022884"/>
    </source>
</evidence>
<feature type="domain" description="RRM" evidence="4">
    <location>
        <begin position="293"/>
        <end position="368"/>
    </location>
</feature>
<name>A0AAU9M122_9ASTR</name>
<proteinExistence type="predicted"/>
<feature type="compositionally biased region" description="Polar residues" evidence="3">
    <location>
        <begin position="133"/>
        <end position="147"/>
    </location>
</feature>
<dbReference type="InterPro" id="IPR012677">
    <property type="entry name" value="Nucleotide-bd_a/b_plait_sf"/>
</dbReference>
<dbReference type="PROSITE" id="PS50102">
    <property type="entry name" value="RRM"/>
    <property type="match status" value="3"/>
</dbReference>
<reference evidence="5 6" key="1">
    <citation type="submission" date="2022-01" db="EMBL/GenBank/DDBJ databases">
        <authorList>
            <person name="Xiong W."/>
            <person name="Schranz E."/>
        </authorList>
    </citation>
    <scope>NUCLEOTIDE SEQUENCE [LARGE SCALE GENOMIC DNA]</scope>
</reference>
<dbReference type="SUPFAM" id="SSF54928">
    <property type="entry name" value="RNA-binding domain, RBD"/>
    <property type="match status" value="3"/>
</dbReference>
<dbReference type="PANTHER" id="PTHR23236:SF74">
    <property type="entry name" value="NUCLEOTIDE-BINDING ALPHA-BETA PLAIT DOMAIN-CONTAINING PROTEIN-RELATED"/>
    <property type="match status" value="1"/>
</dbReference>
<dbReference type="InterPro" id="IPR000504">
    <property type="entry name" value="RRM_dom"/>
</dbReference>
<feature type="compositionally biased region" description="Gly residues" evidence="3">
    <location>
        <begin position="573"/>
        <end position="599"/>
    </location>
</feature>
<sequence>MGKSRKKPDSEVDLDPVVVASPSTPIENEKIAMKQVVSSKKQKLDNGDKGQTVEKKNFGMEGEENTKEEQHNSSEKKKVEVSVSLTINSAETTEDAKRARVSIKYEEEDRDDNSKEDHQTPTRSVEVHVAINSAETTQDANRTSISNEDGDDNSKEDHHHHHHHHLETPTKSVEVPPAIESTPTTPVAKRARISNDHEEEDKDDNSKEDQPQLETPKKSVKVPQNINSVETTPDAKRGSISNKYEEDGDDNSKEDQLQLESPKKNDIDVEMFDASSSKKTAQTSLSSQTPGSKIVLMDNLSFSIQAKDVKNFFKNGGEIVEIHFDMKEDYFTGHGHVEFTTTEAAKEALKLNNTSLLDKPVKLDLATERGECDHQTTTSHVTGCKTLFLGNLSFSIEEDDVREFFKDVGEIAGIRFAIRNDRFMGYGYVEFTTAEAAQEALKLNNKVILDRKVKLDLARERGASTSGSSFEKSNQSGGHAQGRTLYVRGFDYSHGFDNIRSTLEKHFGKCGEISRISIPKEYESGAPRGVAFIDFVESNAFSQALRLDKSEIGGFKIIVEEAKKSRGDVREGSGYGGARGGSGGGGNDYGGGSGRPGGGWRRESGSGDGSVRVSGGWHRESGSGGGGSDYGGGSGRASGGWRREGGYGGGGSGRASGGWHREGGWHGEGGYRGILGRGSGYGGGGGGFSSSSRVGMFSGGSRGGGSRR</sequence>
<dbReference type="PANTHER" id="PTHR23236">
    <property type="entry name" value="EUKARYOTIC TRANSLATION INITIATION FACTOR 4B/4H"/>
    <property type="match status" value="1"/>
</dbReference>